<dbReference type="KEGG" id="anr:Ana3638_15580"/>
<keyword evidence="2" id="KW-0540">Nuclease</keyword>
<keyword evidence="3" id="KW-0255">Endonuclease</keyword>
<sequence length="292" mass="33954">MLKSMTGFGRCEEVGEERKIIVEMKAVNHRYCDISIKMPKKLSFFEAGIRNVLKQYIGRGKVDVFITYEDFTENNVCVKYNEDIAKEYLKYLTHMSETFQIENDIRVSNLSRFPDIFTLEEQTIDEQELWKIVEKAVRTAAEQLVEARIAEGLNLKKDLYGKLDGMVDYINFIEERSPQIVTEYRQKLTAKVYELLGDTKLDESILATEVTVFADKICVDEETVRLRSHIMNMKNTLEAGEEIGRKLDFIAQEMNREANTILSKANDIHITNKAIDLKTEIEKIREQIQNIE</sequence>
<keyword evidence="4" id="KW-0378">Hydrolase</keyword>
<evidence type="ECO:0000259" key="6">
    <source>
        <dbReference type="Pfam" id="PF03755"/>
    </source>
</evidence>
<evidence type="ECO:0000313" key="9">
    <source>
        <dbReference type="Proteomes" id="UP000464314"/>
    </source>
</evidence>
<name>A0A6P1TQH9_9FIRM</name>
<dbReference type="GO" id="GO:0004521">
    <property type="term" value="F:RNA endonuclease activity"/>
    <property type="evidence" value="ECO:0007669"/>
    <property type="project" value="InterPro"/>
</dbReference>
<dbReference type="EMBL" id="CP048000">
    <property type="protein sequence ID" value="QHQ62026.1"/>
    <property type="molecule type" value="Genomic_DNA"/>
</dbReference>
<dbReference type="InterPro" id="IPR013527">
    <property type="entry name" value="YicC-like_N"/>
</dbReference>
<evidence type="ECO:0000256" key="5">
    <source>
        <dbReference type="ARBA" id="ARBA00035648"/>
    </source>
</evidence>
<dbReference type="Pfam" id="PF08340">
    <property type="entry name" value="YicC-like_C"/>
    <property type="match status" value="1"/>
</dbReference>
<evidence type="ECO:0000256" key="3">
    <source>
        <dbReference type="ARBA" id="ARBA00022759"/>
    </source>
</evidence>
<gene>
    <name evidence="8" type="ORF">Ana3638_15580</name>
</gene>
<dbReference type="AlphaFoldDB" id="A0A6P1TQH9"/>
<dbReference type="InterPro" id="IPR013551">
    <property type="entry name" value="YicC-like_C"/>
</dbReference>
<dbReference type="NCBIfam" id="TIGR00255">
    <property type="entry name" value="YicC/YloC family endoribonuclease"/>
    <property type="match status" value="1"/>
</dbReference>
<dbReference type="RefSeq" id="WP_161838851.1">
    <property type="nucleotide sequence ID" value="NZ_CP048000.1"/>
</dbReference>
<keyword evidence="9" id="KW-1185">Reference proteome</keyword>
<feature type="domain" description="Endoribonuclease YicC-like C-terminal" evidence="7">
    <location>
        <begin position="173"/>
        <end position="292"/>
    </location>
</feature>
<protein>
    <submittedName>
        <fullName evidence="8">YicC family protein</fullName>
    </submittedName>
</protein>
<feature type="domain" description="Endoribonuclease YicC-like N-terminal" evidence="6">
    <location>
        <begin position="2"/>
        <end position="156"/>
    </location>
</feature>
<organism evidence="8 9">
    <name type="scientific">Anaerocolumna sedimenticola</name>
    <dbReference type="NCBI Taxonomy" id="2696063"/>
    <lineage>
        <taxon>Bacteria</taxon>
        <taxon>Bacillati</taxon>
        <taxon>Bacillota</taxon>
        <taxon>Clostridia</taxon>
        <taxon>Lachnospirales</taxon>
        <taxon>Lachnospiraceae</taxon>
        <taxon>Anaerocolumna</taxon>
    </lineage>
</organism>
<dbReference type="Proteomes" id="UP000464314">
    <property type="component" value="Chromosome"/>
</dbReference>
<dbReference type="Pfam" id="PF03755">
    <property type="entry name" value="YicC-like_N"/>
    <property type="match status" value="1"/>
</dbReference>
<evidence type="ECO:0000259" key="7">
    <source>
        <dbReference type="Pfam" id="PF08340"/>
    </source>
</evidence>
<comment type="similarity">
    <text evidence="5">Belongs to the YicC/YloC family.</text>
</comment>
<dbReference type="PANTHER" id="PTHR30636:SF3">
    <property type="entry name" value="UPF0701 PROTEIN YICC"/>
    <property type="match status" value="1"/>
</dbReference>
<evidence type="ECO:0000256" key="2">
    <source>
        <dbReference type="ARBA" id="ARBA00022722"/>
    </source>
</evidence>
<dbReference type="PANTHER" id="PTHR30636">
    <property type="entry name" value="UPF0701 PROTEIN YICC"/>
    <property type="match status" value="1"/>
</dbReference>
<reference evidence="8 9" key="1">
    <citation type="submission" date="2020-01" db="EMBL/GenBank/DDBJ databases">
        <title>Genome analysis of Anaerocolumna sp. CBA3638.</title>
        <authorList>
            <person name="Kim J."/>
            <person name="Roh S.W."/>
        </authorList>
    </citation>
    <scope>NUCLEOTIDE SEQUENCE [LARGE SCALE GENOMIC DNA]</scope>
    <source>
        <strain evidence="8 9">CBA3638</strain>
    </source>
</reference>
<dbReference type="GO" id="GO:0016787">
    <property type="term" value="F:hydrolase activity"/>
    <property type="evidence" value="ECO:0007669"/>
    <property type="project" value="UniProtKB-KW"/>
</dbReference>
<evidence type="ECO:0000256" key="1">
    <source>
        <dbReference type="ARBA" id="ARBA00001968"/>
    </source>
</evidence>
<proteinExistence type="inferred from homology"/>
<comment type="cofactor">
    <cofactor evidence="1">
        <name>a divalent metal cation</name>
        <dbReference type="ChEBI" id="CHEBI:60240"/>
    </cofactor>
</comment>
<evidence type="ECO:0000256" key="4">
    <source>
        <dbReference type="ARBA" id="ARBA00022801"/>
    </source>
</evidence>
<evidence type="ECO:0000313" key="8">
    <source>
        <dbReference type="EMBL" id="QHQ62026.1"/>
    </source>
</evidence>
<dbReference type="InterPro" id="IPR005229">
    <property type="entry name" value="YicC/YloC-like"/>
</dbReference>
<accession>A0A6P1TQH9</accession>